<evidence type="ECO:0000256" key="1">
    <source>
        <dbReference type="SAM" id="Coils"/>
    </source>
</evidence>
<keyword evidence="2" id="KW-0472">Membrane</keyword>
<proteinExistence type="predicted"/>
<dbReference type="Proteomes" id="UP000035680">
    <property type="component" value="Unassembled WGS sequence"/>
</dbReference>
<keyword evidence="2" id="KW-0812">Transmembrane</keyword>
<evidence type="ECO:0000313" key="4">
    <source>
        <dbReference type="WBParaSite" id="SVE_0297300.1"/>
    </source>
</evidence>
<dbReference type="WBParaSite" id="SVE_0297300.1">
    <property type="protein sequence ID" value="SVE_0297300.1"/>
    <property type="gene ID" value="SVE_0297300"/>
</dbReference>
<keyword evidence="3" id="KW-1185">Reference proteome</keyword>
<reference evidence="3" key="1">
    <citation type="submission" date="2014-07" db="EMBL/GenBank/DDBJ databases">
        <authorList>
            <person name="Martin A.A"/>
            <person name="De Silva N."/>
        </authorList>
    </citation>
    <scope>NUCLEOTIDE SEQUENCE</scope>
</reference>
<organism evidence="3 4">
    <name type="scientific">Strongyloides venezuelensis</name>
    <name type="common">Threadworm</name>
    <dbReference type="NCBI Taxonomy" id="75913"/>
    <lineage>
        <taxon>Eukaryota</taxon>
        <taxon>Metazoa</taxon>
        <taxon>Ecdysozoa</taxon>
        <taxon>Nematoda</taxon>
        <taxon>Chromadorea</taxon>
        <taxon>Rhabditida</taxon>
        <taxon>Tylenchina</taxon>
        <taxon>Panagrolaimomorpha</taxon>
        <taxon>Strongyloidoidea</taxon>
        <taxon>Strongyloididae</taxon>
        <taxon>Strongyloides</taxon>
    </lineage>
</organism>
<accession>A0A0K0F2E4</accession>
<feature type="coiled-coil region" evidence="1">
    <location>
        <begin position="74"/>
        <end position="101"/>
    </location>
</feature>
<evidence type="ECO:0000313" key="3">
    <source>
        <dbReference type="Proteomes" id="UP000035680"/>
    </source>
</evidence>
<evidence type="ECO:0000256" key="2">
    <source>
        <dbReference type="SAM" id="Phobius"/>
    </source>
</evidence>
<reference evidence="4" key="2">
    <citation type="submission" date="2015-08" db="UniProtKB">
        <authorList>
            <consortium name="WormBaseParasite"/>
        </authorList>
    </citation>
    <scope>IDENTIFICATION</scope>
</reference>
<feature type="transmembrane region" description="Helical" evidence="2">
    <location>
        <begin position="46"/>
        <end position="68"/>
    </location>
</feature>
<name>A0A0K0F2E4_STRVS</name>
<dbReference type="AlphaFoldDB" id="A0A0K0F2E4"/>
<protein>
    <submittedName>
        <fullName evidence="4">IncA protein</fullName>
    </submittedName>
</protein>
<feature type="transmembrane region" description="Helical" evidence="2">
    <location>
        <begin position="12"/>
        <end position="40"/>
    </location>
</feature>
<keyword evidence="2" id="KW-1133">Transmembrane helix</keyword>
<sequence length="130" mass="15517">MSMYLKTRSFSIAVFLIIFGISLFVILGILGVIFFINYGINDMTAWIVMVLGIISFLISILFSTRIQLLESYKNKKMRERIHKREQQRRNERRRAKEMINQKEIFYVKIHERLKNNDSSPPCYDDVIKYT</sequence>
<keyword evidence="1" id="KW-0175">Coiled coil</keyword>